<sequence length="88" mass="9605">MLSAVASLNPNHDSAAQHSILLNCVINGFPGNIPITPHARWKTRDAHDGYSSEFRAAEVRFFDVKTADSGAKCLTDQPPPSFMCYIAN</sequence>
<keyword evidence="2" id="KW-1185">Reference proteome</keyword>
<evidence type="ECO:0008006" key="3">
    <source>
        <dbReference type="Google" id="ProtNLM"/>
    </source>
</evidence>
<protein>
    <recommendedName>
        <fullName evidence="3">Ig-like domain-containing protein</fullName>
    </recommendedName>
</protein>
<proteinExistence type="predicted"/>
<comment type="caution">
    <text evidence="1">The sequence shown here is derived from an EMBL/GenBank/DDBJ whole genome shotgun (WGS) entry which is preliminary data.</text>
</comment>
<evidence type="ECO:0000313" key="1">
    <source>
        <dbReference type="EMBL" id="KAJ1218421.1"/>
    </source>
</evidence>
<name>A0AAV7WZX4_PLEWA</name>
<dbReference type="EMBL" id="JANPWB010000001">
    <property type="protein sequence ID" value="KAJ1218421.1"/>
    <property type="molecule type" value="Genomic_DNA"/>
</dbReference>
<dbReference type="Proteomes" id="UP001066276">
    <property type="component" value="Chromosome 1_1"/>
</dbReference>
<dbReference type="AlphaFoldDB" id="A0AAV7WZX4"/>
<evidence type="ECO:0000313" key="2">
    <source>
        <dbReference type="Proteomes" id="UP001066276"/>
    </source>
</evidence>
<organism evidence="1 2">
    <name type="scientific">Pleurodeles waltl</name>
    <name type="common">Iberian ribbed newt</name>
    <dbReference type="NCBI Taxonomy" id="8319"/>
    <lineage>
        <taxon>Eukaryota</taxon>
        <taxon>Metazoa</taxon>
        <taxon>Chordata</taxon>
        <taxon>Craniata</taxon>
        <taxon>Vertebrata</taxon>
        <taxon>Euteleostomi</taxon>
        <taxon>Amphibia</taxon>
        <taxon>Batrachia</taxon>
        <taxon>Caudata</taxon>
        <taxon>Salamandroidea</taxon>
        <taxon>Salamandridae</taxon>
        <taxon>Pleurodelinae</taxon>
        <taxon>Pleurodeles</taxon>
    </lineage>
</organism>
<reference evidence="1" key="1">
    <citation type="journal article" date="2022" name="bioRxiv">
        <title>Sequencing and chromosome-scale assembly of the giantPleurodeles waltlgenome.</title>
        <authorList>
            <person name="Brown T."/>
            <person name="Elewa A."/>
            <person name="Iarovenko S."/>
            <person name="Subramanian E."/>
            <person name="Araus A.J."/>
            <person name="Petzold A."/>
            <person name="Susuki M."/>
            <person name="Suzuki K.-i.T."/>
            <person name="Hayashi T."/>
            <person name="Toyoda A."/>
            <person name="Oliveira C."/>
            <person name="Osipova E."/>
            <person name="Leigh N.D."/>
            <person name="Simon A."/>
            <person name="Yun M.H."/>
        </authorList>
    </citation>
    <scope>NUCLEOTIDE SEQUENCE</scope>
    <source>
        <strain evidence="1">20211129_DDA</strain>
        <tissue evidence="1">Liver</tissue>
    </source>
</reference>
<accession>A0AAV7WZX4</accession>
<gene>
    <name evidence="1" type="ORF">NDU88_006001</name>
</gene>